<evidence type="ECO:0000259" key="1">
    <source>
        <dbReference type="Pfam" id="PF18232"/>
    </source>
</evidence>
<dbReference type="HOGENOM" id="CLU_972206_0_0_9"/>
<dbReference type="OrthoDB" id="2079094at2"/>
<proteinExistence type="predicted"/>
<dbReference type="EMBL" id="HF563609">
    <property type="protein sequence ID" value="CCP27245.1"/>
    <property type="molecule type" value="Genomic_DNA"/>
</dbReference>
<evidence type="ECO:0000313" key="2">
    <source>
        <dbReference type="EMBL" id="CCP27245.1"/>
    </source>
</evidence>
<dbReference type="Pfam" id="PF18232">
    <property type="entry name" value="Chalcone_N"/>
    <property type="match status" value="1"/>
</dbReference>
<dbReference type="Proteomes" id="UP000010802">
    <property type="component" value="Chromosome"/>
</dbReference>
<dbReference type="STRING" id="1209989.TepRe1_2234"/>
<gene>
    <name evidence="2" type="ordered locus">TEPIRE1_2402</name>
</gene>
<accession>F4LS17</accession>
<name>F4LS17_TEPAE</name>
<organism evidence="2 3">
    <name type="scientific">Tepidanaerobacter acetatoxydans (strain DSM 21804 / JCM 16047 / Re1)</name>
    <dbReference type="NCBI Taxonomy" id="1209989"/>
    <lineage>
        <taxon>Bacteria</taxon>
        <taxon>Bacillati</taxon>
        <taxon>Bacillota</taxon>
        <taxon>Clostridia</taxon>
        <taxon>Thermosediminibacterales</taxon>
        <taxon>Tepidanaerobacteraceae</taxon>
        <taxon>Tepidanaerobacter</taxon>
    </lineage>
</organism>
<protein>
    <recommendedName>
        <fullName evidence="1">Chalcone isomerase N-terminal domain-containing protein</fullName>
    </recommendedName>
</protein>
<dbReference type="InterPro" id="IPR040518">
    <property type="entry name" value="Chalcone_N"/>
</dbReference>
<evidence type="ECO:0000313" key="3">
    <source>
        <dbReference type="Proteomes" id="UP000010802"/>
    </source>
</evidence>
<dbReference type="KEGG" id="tep:TepRe1_2234"/>
<dbReference type="SMR" id="F4LS17"/>
<dbReference type="PATRIC" id="fig|1209989.3.peg.2762"/>
<dbReference type="AlphaFoldDB" id="F4LS17"/>
<keyword evidence="3" id="KW-1185">Reference proteome</keyword>
<dbReference type="RefSeq" id="WP_013779275.1">
    <property type="nucleotide sequence ID" value="NC_015519.1"/>
</dbReference>
<accession>L0S1W0</accession>
<reference evidence="3" key="1">
    <citation type="journal article" date="2013" name="Genome Announc.">
        <title>First genome sequence of a syntrophic acetate-oxidizing bacterium, Tepidanaerobacter acetatoxydans strain Re1.</title>
        <authorList>
            <person name="Manzoor S."/>
            <person name="Bongcam-Rudloff E."/>
            <person name="Schnurer A."/>
            <person name="Muller B."/>
        </authorList>
    </citation>
    <scope>NUCLEOTIDE SEQUENCE [LARGE SCALE GENOMIC DNA]</scope>
    <source>
        <strain evidence="3">Re1</strain>
    </source>
</reference>
<dbReference type="KEGG" id="tae:TepiRe1_2402"/>
<feature type="domain" description="Chalcone isomerase N-terminal" evidence="1">
    <location>
        <begin position="5"/>
        <end position="106"/>
    </location>
</feature>
<dbReference type="eggNOG" id="ENOG502Z9SA">
    <property type="taxonomic scope" value="Bacteria"/>
</dbReference>
<sequence length="279" mass="32920">MDTEFKPMRSLIYVGVAKEEYRHKLKNWLYRYHIPDSISQFAPYVTKYAFYNALPVPPEGERFGAYNMQLTEHYWLINPMNPQLKIKAFTEFFPVDVLKWQGNIPDDADADSVNIEGDAARSSGGDNGMPPFIFAFIPFWWEEDFKGAGRTVEDGPNYRWQFLIQYPNGISLEEGDQWFYKKLVPAFKEMPEVNRFLTSRVIRDVNDCQFHRVIEMWFDGPEEWYRAAVEKGKSIERPHWATAEEFPYLKPKFQIASLFLTDIADSDNYSQYRGYITMR</sequence>